<reference evidence="8 9" key="1">
    <citation type="submission" date="2018-11" db="EMBL/GenBank/DDBJ databases">
        <title>Chitinophaga lutea sp.nov., isolate from arsenic contaminated soil.</title>
        <authorList>
            <person name="Zong Y."/>
        </authorList>
    </citation>
    <scope>NUCLEOTIDE SEQUENCE [LARGE SCALE GENOMIC DNA]</scope>
    <source>
        <strain evidence="8 9">ZY74</strain>
    </source>
</reference>
<dbReference type="GO" id="GO:0009279">
    <property type="term" value="C:cell outer membrane"/>
    <property type="evidence" value="ECO:0007669"/>
    <property type="project" value="UniProtKB-SubCell"/>
</dbReference>
<dbReference type="OrthoDB" id="5694214at2"/>
<dbReference type="EMBL" id="RPDH01000002">
    <property type="protein sequence ID" value="RPE08807.1"/>
    <property type="molecule type" value="Genomic_DNA"/>
</dbReference>
<comment type="caution">
    <text evidence="8">The sequence shown here is derived from an EMBL/GenBank/DDBJ whole genome shotgun (WGS) entry which is preliminary data.</text>
</comment>
<keyword evidence="4" id="KW-0472">Membrane</keyword>
<name>A0A3N4PXJ7_9BACT</name>
<dbReference type="InterPro" id="IPR033985">
    <property type="entry name" value="SusD-like_N"/>
</dbReference>
<accession>A0A3N4PXJ7</accession>
<evidence type="ECO:0000256" key="3">
    <source>
        <dbReference type="ARBA" id="ARBA00022729"/>
    </source>
</evidence>
<sequence>MKTTKNNILFFLLLGGAVTLGSCGKLLEEDPNSFVSPDAFFKSESQCIAALNGCYMELTNIYAADLMISLEAVTDLAFLSSSNLDAKLEISPANPGMGDNIWTACYKGVMYCNAAISGIENATIPADKKPPLKAEAVALRALYYYILTSTFGDVPYYTTDINSLSVLETISKLGRMSANETRATLIKELQEYAPKLPQMRTSEVKDNRISAPMAYMLIGKMALWNKDYAACTQAMEEIRKIYGQLVQYPLEATYFRNKNTAESIFEIQYTWSATGLKKTSTVAAFFTPVKASGTSTYDGVNIPELGDAANPFNSITPSEYLMSLYDLADPRKEIILAYSYNGTWFKRPMANNGTGKPWMGPKFWCPGMTNIADGNNQKVFRYADALLMLAEAANETGNTDLAMQCLNEVKGRAGEDFKLPAYPGKPEFLAELKKERARELMGEYGRKWDLVRWGDFFRVVNETIALEYETVKTNIRPYHEFYPIPDKEVVRSGGALTNPAYNQ</sequence>
<comment type="similarity">
    <text evidence="2">Belongs to the SusD family.</text>
</comment>
<evidence type="ECO:0000313" key="8">
    <source>
        <dbReference type="EMBL" id="RPE08807.1"/>
    </source>
</evidence>
<evidence type="ECO:0000256" key="2">
    <source>
        <dbReference type="ARBA" id="ARBA00006275"/>
    </source>
</evidence>
<feature type="domain" description="SusD-like N-terminal" evidence="7">
    <location>
        <begin position="96"/>
        <end position="215"/>
    </location>
</feature>
<dbReference type="RefSeq" id="WP_123847802.1">
    <property type="nucleotide sequence ID" value="NZ_RPDH01000002.1"/>
</dbReference>
<dbReference type="InterPro" id="IPR011990">
    <property type="entry name" value="TPR-like_helical_dom_sf"/>
</dbReference>
<evidence type="ECO:0000256" key="4">
    <source>
        <dbReference type="ARBA" id="ARBA00023136"/>
    </source>
</evidence>
<dbReference type="Proteomes" id="UP000278351">
    <property type="component" value="Unassembled WGS sequence"/>
</dbReference>
<dbReference type="SUPFAM" id="SSF48452">
    <property type="entry name" value="TPR-like"/>
    <property type="match status" value="1"/>
</dbReference>
<dbReference type="Gene3D" id="1.25.40.390">
    <property type="match status" value="1"/>
</dbReference>
<evidence type="ECO:0000313" key="9">
    <source>
        <dbReference type="Proteomes" id="UP000278351"/>
    </source>
</evidence>
<keyword evidence="9" id="KW-1185">Reference proteome</keyword>
<comment type="subcellular location">
    <subcellularLocation>
        <location evidence="1">Cell outer membrane</location>
    </subcellularLocation>
</comment>
<feature type="domain" description="RagB/SusD" evidence="6">
    <location>
        <begin position="374"/>
        <end position="501"/>
    </location>
</feature>
<keyword evidence="5" id="KW-0998">Cell outer membrane</keyword>
<evidence type="ECO:0000256" key="1">
    <source>
        <dbReference type="ARBA" id="ARBA00004442"/>
    </source>
</evidence>
<gene>
    <name evidence="8" type="ORF">EGT74_17405</name>
</gene>
<dbReference type="Pfam" id="PF07980">
    <property type="entry name" value="SusD_RagB"/>
    <property type="match status" value="1"/>
</dbReference>
<keyword evidence="3" id="KW-0732">Signal</keyword>
<proteinExistence type="inferred from homology"/>
<dbReference type="PROSITE" id="PS51257">
    <property type="entry name" value="PROKAR_LIPOPROTEIN"/>
    <property type="match status" value="1"/>
</dbReference>
<evidence type="ECO:0000259" key="6">
    <source>
        <dbReference type="Pfam" id="PF07980"/>
    </source>
</evidence>
<organism evidence="8 9">
    <name type="scientific">Chitinophaga lutea</name>
    <dbReference type="NCBI Taxonomy" id="2488634"/>
    <lineage>
        <taxon>Bacteria</taxon>
        <taxon>Pseudomonadati</taxon>
        <taxon>Bacteroidota</taxon>
        <taxon>Chitinophagia</taxon>
        <taxon>Chitinophagales</taxon>
        <taxon>Chitinophagaceae</taxon>
        <taxon>Chitinophaga</taxon>
    </lineage>
</organism>
<evidence type="ECO:0000259" key="7">
    <source>
        <dbReference type="Pfam" id="PF14322"/>
    </source>
</evidence>
<protein>
    <submittedName>
        <fullName evidence="8">RagB/SusD family nutrient uptake outer membrane protein</fullName>
    </submittedName>
</protein>
<evidence type="ECO:0000256" key="5">
    <source>
        <dbReference type="ARBA" id="ARBA00023237"/>
    </source>
</evidence>
<dbReference type="Pfam" id="PF14322">
    <property type="entry name" value="SusD-like_3"/>
    <property type="match status" value="1"/>
</dbReference>
<dbReference type="InterPro" id="IPR012944">
    <property type="entry name" value="SusD_RagB_dom"/>
</dbReference>
<dbReference type="AlphaFoldDB" id="A0A3N4PXJ7"/>